<evidence type="ECO:0000256" key="1">
    <source>
        <dbReference type="ARBA" id="ARBA00001917"/>
    </source>
</evidence>
<evidence type="ECO:0000313" key="8">
    <source>
        <dbReference type="Proteomes" id="UP000005546"/>
    </source>
</evidence>
<dbReference type="Proteomes" id="UP000005546">
    <property type="component" value="Unassembled WGS sequence"/>
</dbReference>
<comment type="cofactor">
    <cofactor evidence="1">
        <name>FMN</name>
        <dbReference type="ChEBI" id="CHEBI:58210"/>
    </cofactor>
</comment>
<dbReference type="AlphaFoldDB" id="F3QS03"/>
<dbReference type="Pfam" id="PF00881">
    <property type="entry name" value="Nitroreductase"/>
    <property type="match status" value="2"/>
</dbReference>
<keyword evidence="5" id="KW-0560">Oxidoreductase</keyword>
<dbReference type="InterPro" id="IPR029479">
    <property type="entry name" value="Nitroreductase"/>
</dbReference>
<dbReference type="InterPro" id="IPR000415">
    <property type="entry name" value="Nitroreductase-like"/>
</dbReference>
<dbReference type="Gene3D" id="3.40.109.10">
    <property type="entry name" value="NADH Oxidase"/>
    <property type="match status" value="1"/>
</dbReference>
<dbReference type="SUPFAM" id="SSF55469">
    <property type="entry name" value="FMN-dependent nitroreductase-like"/>
    <property type="match status" value="1"/>
</dbReference>
<accession>F3QS03</accession>
<evidence type="ECO:0000256" key="2">
    <source>
        <dbReference type="ARBA" id="ARBA00007118"/>
    </source>
</evidence>
<comment type="similarity">
    <text evidence="2">Belongs to the nitroreductase family.</text>
</comment>
<dbReference type="PANTHER" id="PTHR43673">
    <property type="entry name" value="NAD(P)H NITROREDUCTASE YDGI-RELATED"/>
    <property type="match status" value="1"/>
</dbReference>
<evidence type="ECO:0000256" key="3">
    <source>
        <dbReference type="ARBA" id="ARBA00022630"/>
    </source>
</evidence>
<organism evidence="7 8">
    <name type="scientific">Paraprevotella xylaniphila YIT 11841</name>
    <dbReference type="NCBI Taxonomy" id="762982"/>
    <lineage>
        <taxon>Bacteria</taxon>
        <taxon>Pseudomonadati</taxon>
        <taxon>Bacteroidota</taxon>
        <taxon>Bacteroidia</taxon>
        <taxon>Bacteroidales</taxon>
        <taxon>Prevotellaceae</taxon>
        <taxon>Paraprevotella</taxon>
    </lineage>
</organism>
<name>F3QS03_9BACT</name>
<evidence type="ECO:0000259" key="6">
    <source>
        <dbReference type="Pfam" id="PF00881"/>
    </source>
</evidence>
<feature type="domain" description="Nitroreductase" evidence="6">
    <location>
        <begin position="65"/>
        <end position="150"/>
    </location>
</feature>
<evidence type="ECO:0000256" key="5">
    <source>
        <dbReference type="ARBA" id="ARBA00023002"/>
    </source>
</evidence>
<comment type="caution">
    <text evidence="7">The sequence shown here is derived from an EMBL/GenBank/DDBJ whole genome shotgun (WGS) entry which is preliminary data.</text>
</comment>
<dbReference type="PANTHER" id="PTHR43673:SF2">
    <property type="entry name" value="NITROREDUCTASE"/>
    <property type="match status" value="1"/>
</dbReference>
<keyword evidence="4" id="KW-0288">FMN</keyword>
<keyword evidence="3" id="KW-0285">Flavoprotein</keyword>
<dbReference type="HOGENOM" id="CLU_070764_7_1_10"/>
<evidence type="ECO:0000313" key="7">
    <source>
        <dbReference type="EMBL" id="EGG55565.1"/>
    </source>
</evidence>
<evidence type="ECO:0000256" key="4">
    <source>
        <dbReference type="ARBA" id="ARBA00022643"/>
    </source>
</evidence>
<dbReference type="eggNOG" id="COG0778">
    <property type="taxonomic scope" value="Bacteria"/>
</dbReference>
<protein>
    <submittedName>
        <fullName evidence="7">Nitroreductase family protein</fullName>
    </submittedName>
</protein>
<gene>
    <name evidence="7" type="ORF">HMPREF9442_00957</name>
</gene>
<dbReference type="CDD" id="cd20609">
    <property type="entry name" value="nitroreductase"/>
    <property type="match status" value="1"/>
</dbReference>
<dbReference type="GO" id="GO:0016491">
    <property type="term" value="F:oxidoreductase activity"/>
    <property type="evidence" value="ECO:0007669"/>
    <property type="project" value="UniProtKB-KW"/>
</dbReference>
<feature type="domain" description="Nitroreductase" evidence="6">
    <location>
        <begin position="11"/>
        <end position="62"/>
    </location>
</feature>
<reference evidence="7 8" key="1">
    <citation type="submission" date="2011-02" db="EMBL/GenBank/DDBJ databases">
        <authorList>
            <person name="Weinstock G."/>
            <person name="Sodergren E."/>
            <person name="Clifton S."/>
            <person name="Fulton L."/>
            <person name="Fulton B."/>
            <person name="Courtney L."/>
            <person name="Fronick C."/>
            <person name="Harrison M."/>
            <person name="Strong C."/>
            <person name="Farmer C."/>
            <person name="Delahaunty K."/>
            <person name="Markovic C."/>
            <person name="Hall O."/>
            <person name="Minx P."/>
            <person name="Tomlinson C."/>
            <person name="Mitreva M."/>
            <person name="Hou S."/>
            <person name="Chen J."/>
            <person name="Wollam A."/>
            <person name="Pepin K.H."/>
            <person name="Johnson M."/>
            <person name="Bhonagiri V."/>
            <person name="Zhang X."/>
            <person name="Suruliraj S."/>
            <person name="Warren W."/>
            <person name="Chinwalla A."/>
            <person name="Mardis E.R."/>
            <person name="Wilson R.K."/>
        </authorList>
    </citation>
    <scope>NUCLEOTIDE SEQUENCE [LARGE SCALE GENOMIC DNA]</scope>
    <source>
        <strain evidence="7 8">YIT 11841</strain>
    </source>
</reference>
<sequence length="171" mass="19914">MIMDFKDLCHARYSVRAFKPDAIPAEKMEYIKECTRLAPSAVNRQPWKFILFTGEDDRARLQQCYDKEWFREAPAYILVCENHGAAWTRRYDEKNHADIDVAIAIEHLCLAATEQGLGTCWVCNFRVQLCQELFNLPDEWYPVAIIPIGYPATPAIPEKTRKAMAEIWEDR</sequence>
<proteinExistence type="inferred from homology"/>
<dbReference type="STRING" id="762982.HMPREF9442_00957"/>
<dbReference type="EMBL" id="AFBR01000024">
    <property type="protein sequence ID" value="EGG55565.1"/>
    <property type="molecule type" value="Genomic_DNA"/>
</dbReference>
<keyword evidence="8" id="KW-1185">Reference proteome</keyword>